<dbReference type="Pfam" id="PF00319">
    <property type="entry name" value="SRF-TF"/>
    <property type="match status" value="1"/>
</dbReference>
<dbReference type="EnsemblPlants" id="OB01G21750.1">
    <property type="protein sequence ID" value="OB01G21750.1"/>
    <property type="gene ID" value="OB01G21750"/>
</dbReference>
<evidence type="ECO:0000256" key="1">
    <source>
        <dbReference type="ARBA" id="ARBA00004123"/>
    </source>
</evidence>
<evidence type="ECO:0000313" key="8">
    <source>
        <dbReference type="Proteomes" id="UP000006038"/>
    </source>
</evidence>
<dbReference type="Gramene" id="OB01G21750.1">
    <property type="protein sequence ID" value="OB01G21750.1"/>
    <property type="gene ID" value="OB01G21750"/>
</dbReference>
<name>J3KYW9_ORYBR</name>
<dbReference type="InterPro" id="IPR050142">
    <property type="entry name" value="MADS-box/MEF2_TF"/>
</dbReference>
<keyword evidence="5" id="KW-0539">Nucleus</keyword>
<keyword evidence="4" id="KW-0804">Transcription</keyword>
<dbReference type="InterPro" id="IPR033897">
    <property type="entry name" value="SRF-like_MADS-box"/>
</dbReference>
<dbReference type="PRINTS" id="PR00404">
    <property type="entry name" value="MADSDOMAIN"/>
</dbReference>
<dbReference type="AlphaFoldDB" id="J3KYW9"/>
<dbReference type="FunFam" id="3.40.1810.10:FF:000024">
    <property type="entry name" value="Agamous-like MADS-box protein AGL80"/>
    <property type="match status" value="1"/>
</dbReference>
<gene>
    <name evidence="7" type="primary">LOC102711308</name>
</gene>
<keyword evidence="2" id="KW-0805">Transcription regulation</keyword>
<evidence type="ECO:0000256" key="4">
    <source>
        <dbReference type="ARBA" id="ARBA00023163"/>
    </source>
</evidence>
<proteinExistence type="predicted"/>
<dbReference type="GeneID" id="102711308"/>
<dbReference type="SMART" id="SM00432">
    <property type="entry name" value="MADS"/>
    <property type="match status" value="1"/>
</dbReference>
<dbReference type="KEGG" id="obr:102711308"/>
<feature type="domain" description="MADS-box" evidence="6">
    <location>
        <begin position="1"/>
        <end position="50"/>
    </location>
</feature>
<dbReference type="Gene3D" id="3.40.1810.10">
    <property type="entry name" value="Transcription factor, MADS-box"/>
    <property type="match status" value="1"/>
</dbReference>
<dbReference type="eggNOG" id="KOG0014">
    <property type="taxonomic scope" value="Eukaryota"/>
</dbReference>
<dbReference type="OMA" id="MMNQEDF"/>
<evidence type="ECO:0000313" key="7">
    <source>
        <dbReference type="EnsemblPlants" id="OB01G21750.1"/>
    </source>
</evidence>
<dbReference type="PROSITE" id="PS50066">
    <property type="entry name" value="MADS_BOX_2"/>
    <property type="match status" value="1"/>
</dbReference>
<dbReference type="Proteomes" id="UP000006038">
    <property type="component" value="Chromosome 1"/>
</dbReference>
<evidence type="ECO:0000259" key="6">
    <source>
        <dbReference type="PROSITE" id="PS50066"/>
    </source>
</evidence>
<dbReference type="SUPFAM" id="SSF55455">
    <property type="entry name" value="SRF-like"/>
    <property type="match status" value="1"/>
</dbReference>
<organism evidence="7">
    <name type="scientific">Oryza brachyantha</name>
    <name type="common">malo sina</name>
    <dbReference type="NCBI Taxonomy" id="4533"/>
    <lineage>
        <taxon>Eukaryota</taxon>
        <taxon>Viridiplantae</taxon>
        <taxon>Streptophyta</taxon>
        <taxon>Embryophyta</taxon>
        <taxon>Tracheophyta</taxon>
        <taxon>Spermatophyta</taxon>
        <taxon>Magnoliopsida</taxon>
        <taxon>Liliopsida</taxon>
        <taxon>Poales</taxon>
        <taxon>Poaceae</taxon>
        <taxon>BOP clade</taxon>
        <taxon>Oryzoideae</taxon>
        <taxon>Oryzeae</taxon>
        <taxon>Oryzinae</taxon>
        <taxon>Oryza</taxon>
    </lineage>
</organism>
<dbReference type="OrthoDB" id="762064at2759"/>
<dbReference type="RefSeq" id="XP_006645781.1">
    <property type="nucleotide sequence ID" value="XM_006645718.1"/>
</dbReference>
<sequence length="281" mass="30771">MARKKIILDRIPNDATRRATFKKRRRGLVKKASELATLCDVDTCLVVYGEGETEPEVWPSMEGAKAVLEHFKALPEMDQCKKMMNQEDFLRQRITKLMEQIRKMGRENHERETTLLLHQALSGHLGNYNGITVEQLTSLDCIVSTKLKVVSDCLAELRAQNDVLVSPLPVLLPLSPAPPSMAAPVMAARHAFATSAILGPPPGFEGININQVDHDQNSWLMDVAKNGGDLGALVFSGFVGTSNGASTSTSSLDMNVFSTNPDMAGYGWSWDDSVGLSFPPM</sequence>
<dbReference type="STRING" id="4533.J3KYW9"/>
<dbReference type="InterPro" id="IPR002100">
    <property type="entry name" value="TF_MADSbox"/>
</dbReference>
<evidence type="ECO:0000256" key="5">
    <source>
        <dbReference type="ARBA" id="ARBA00023242"/>
    </source>
</evidence>
<keyword evidence="3" id="KW-0238">DNA-binding</keyword>
<dbReference type="InterPro" id="IPR036879">
    <property type="entry name" value="TF_MADSbox_sf"/>
</dbReference>
<dbReference type="GO" id="GO:0000987">
    <property type="term" value="F:cis-regulatory region sequence-specific DNA binding"/>
    <property type="evidence" value="ECO:0007669"/>
    <property type="project" value="InterPro"/>
</dbReference>
<dbReference type="GO" id="GO:0000981">
    <property type="term" value="F:DNA-binding transcription factor activity, RNA polymerase II-specific"/>
    <property type="evidence" value="ECO:0007669"/>
    <property type="project" value="InterPro"/>
</dbReference>
<evidence type="ECO:0000256" key="3">
    <source>
        <dbReference type="ARBA" id="ARBA00023125"/>
    </source>
</evidence>
<dbReference type="HOGENOM" id="CLU_053053_7_2_1"/>
<evidence type="ECO:0000256" key="2">
    <source>
        <dbReference type="ARBA" id="ARBA00023015"/>
    </source>
</evidence>
<accession>J3KYW9</accession>
<reference evidence="7" key="2">
    <citation type="submission" date="2013-04" db="UniProtKB">
        <authorList>
            <consortium name="EnsemblPlants"/>
        </authorList>
    </citation>
    <scope>IDENTIFICATION</scope>
</reference>
<dbReference type="CDD" id="cd00266">
    <property type="entry name" value="MADS_SRF_like"/>
    <property type="match status" value="1"/>
</dbReference>
<protein>
    <recommendedName>
        <fullName evidence="6">MADS-box domain-containing protein</fullName>
    </recommendedName>
</protein>
<dbReference type="GO" id="GO:0046983">
    <property type="term" value="F:protein dimerization activity"/>
    <property type="evidence" value="ECO:0007669"/>
    <property type="project" value="InterPro"/>
</dbReference>
<comment type="subcellular location">
    <subcellularLocation>
        <location evidence="1">Nucleus</location>
    </subcellularLocation>
</comment>
<dbReference type="GO" id="GO:0005634">
    <property type="term" value="C:nucleus"/>
    <property type="evidence" value="ECO:0007669"/>
    <property type="project" value="UniProtKB-SubCell"/>
</dbReference>
<dbReference type="GO" id="GO:0045944">
    <property type="term" value="P:positive regulation of transcription by RNA polymerase II"/>
    <property type="evidence" value="ECO:0007669"/>
    <property type="project" value="InterPro"/>
</dbReference>
<keyword evidence="8" id="KW-1185">Reference proteome</keyword>
<dbReference type="PANTHER" id="PTHR48019">
    <property type="entry name" value="SERUM RESPONSE FACTOR HOMOLOG"/>
    <property type="match status" value="1"/>
</dbReference>
<reference evidence="7" key="1">
    <citation type="journal article" date="2013" name="Nat. Commun.">
        <title>Whole-genome sequencing of Oryza brachyantha reveals mechanisms underlying Oryza genome evolution.</title>
        <authorList>
            <person name="Chen J."/>
            <person name="Huang Q."/>
            <person name="Gao D."/>
            <person name="Wang J."/>
            <person name="Lang Y."/>
            <person name="Liu T."/>
            <person name="Li B."/>
            <person name="Bai Z."/>
            <person name="Luis Goicoechea J."/>
            <person name="Liang C."/>
            <person name="Chen C."/>
            <person name="Zhang W."/>
            <person name="Sun S."/>
            <person name="Liao Y."/>
            <person name="Zhang X."/>
            <person name="Yang L."/>
            <person name="Song C."/>
            <person name="Wang M."/>
            <person name="Shi J."/>
            <person name="Liu G."/>
            <person name="Liu J."/>
            <person name="Zhou H."/>
            <person name="Zhou W."/>
            <person name="Yu Q."/>
            <person name="An N."/>
            <person name="Chen Y."/>
            <person name="Cai Q."/>
            <person name="Wang B."/>
            <person name="Liu B."/>
            <person name="Min J."/>
            <person name="Huang Y."/>
            <person name="Wu H."/>
            <person name="Li Z."/>
            <person name="Zhang Y."/>
            <person name="Yin Y."/>
            <person name="Song W."/>
            <person name="Jiang J."/>
            <person name="Jackson S.A."/>
            <person name="Wing R.A."/>
            <person name="Wang J."/>
            <person name="Chen M."/>
        </authorList>
    </citation>
    <scope>NUCLEOTIDE SEQUENCE [LARGE SCALE GENOMIC DNA]</scope>
    <source>
        <strain evidence="7">cv. IRGC 101232</strain>
    </source>
</reference>